<feature type="region of interest" description="Disordered" evidence="3">
    <location>
        <begin position="1027"/>
        <end position="1051"/>
    </location>
</feature>
<dbReference type="PRINTS" id="PR00344">
    <property type="entry name" value="BCTRLSENSOR"/>
</dbReference>
<dbReference type="SMART" id="SM00387">
    <property type="entry name" value="HATPase_c"/>
    <property type="match status" value="1"/>
</dbReference>
<accession>A0A1Y1HL79</accession>
<feature type="region of interest" description="Disordered" evidence="3">
    <location>
        <begin position="691"/>
        <end position="730"/>
    </location>
</feature>
<dbReference type="EMBL" id="DF236978">
    <property type="protein sequence ID" value="GAQ79364.1"/>
    <property type="molecule type" value="Genomic_DNA"/>
</dbReference>
<keyword evidence="4" id="KW-0812">Transmembrane</keyword>
<evidence type="ECO:0000313" key="7">
    <source>
        <dbReference type="EMBL" id="GAQ79364.1"/>
    </source>
</evidence>
<keyword evidence="7" id="KW-0418">Kinase</keyword>
<dbReference type="CDD" id="cd00082">
    <property type="entry name" value="HisKA"/>
    <property type="match status" value="1"/>
</dbReference>
<dbReference type="PANTHER" id="PTHR45339">
    <property type="entry name" value="HYBRID SIGNAL TRANSDUCTION HISTIDINE KINASE J"/>
    <property type="match status" value="1"/>
</dbReference>
<dbReference type="Proteomes" id="UP000054558">
    <property type="component" value="Unassembled WGS sequence"/>
</dbReference>
<keyword evidence="7" id="KW-0808">Transferase</keyword>
<dbReference type="OMA" id="KQHGSHA"/>
<dbReference type="Pfam" id="PF00072">
    <property type="entry name" value="Response_reg"/>
    <property type="match status" value="1"/>
</dbReference>
<evidence type="ECO:0000259" key="6">
    <source>
        <dbReference type="PROSITE" id="PS50110"/>
    </source>
</evidence>
<dbReference type="Pfam" id="PF00512">
    <property type="entry name" value="HisKA"/>
    <property type="match status" value="1"/>
</dbReference>
<feature type="transmembrane region" description="Helical" evidence="4">
    <location>
        <begin position="51"/>
        <end position="75"/>
    </location>
</feature>
<evidence type="ECO:0000256" key="4">
    <source>
        <dbReference type="SAM" id="Phobius"/>
    </source>
</evidence>
<dbReference type="InterPro" id="IPR004358">
    <property type="entry name" value="Sig_transdc_His_kin-like_C"/>
</dbReference>
<evidence type="ECO:0000256" key="3">
    <source>
        <dbReference type="SAM" id="MobiDB-lite"/>
    </source>
</evidence>
<dbReference type="InterPro" id="IPR001789">
    <property type="entry name" value="Sig_transdc_resp-reg_receiver"/>
</dbReference>
<feature type="compositionally biased region" description="Polar residues" evidence="3">
    <location>
        <begin position="900"/>
        <end position="909"/>
    </location>
</feature>
<feature type="transmembrane region" description="Helical" evidence="4">
    <location>
        <begin position="411"/>
        <end position="433"/>
    </location>
</feature>
<dbReference type="Gene3D" id="3.40.50.2300">
    <property type="match status" value="1"/>
</dbReference>
<dbReference type="PANTHER" id="PTHR45339:SF5">
    <property type="entry name" value="HISTIDINE KINASE"/>
    <property type="match status" value="1"/>
</dbReference>
<dbReference type="SUPFAM" id="SSF52172">
    <property type="entry name" value="CheY-like"/>
    <property type="match status" value="1"/>
</dbReference>
<keyword evidence="4" id="KW-0472">Membrane</keyword>
<dbReference type="GO" id="GO:0000160">
    <property type="term" value="P:phosphorelay signal transduction system"/>
    <property type="evidence" value="ECO:0000318"/>
    <property type="project" value="GO_Central"/>
</dbReference>
<dbReference type="SUPFAM" id="SSF47384">
    <property type="entry name" value="Homodimeric domain of signal transducing histidine kinase"/>
    <property type="match status" value="1"/>
</dbReference>
<dbReference type="InterPro" id="IPR005467">
    <property type="entry name" value="His_kinase_dom"/>
</dbReference>
<keyword evidence="8" id="KW-1185">Reference proteome</keyword>
<feature type="domain" description="Response regulatory" evidence="6">
    <location>
        <begin position="1102"/>
        <end position="1233"/>
    </location>
</feature>
<evidence type="ECO:0000256" key="1">
    <source>
        <dbReference type="ARBA" id="ARBA00022553"/>
    </source>
</evidence>
<dbReference type="PROSITE" id="PS50110">
    <property type="entry name" value="RESPONSE_REGULATORY"/>
    <property type="match status" value="1"/>
</dbReference>
<keyword evidence="1 2" id="KW-0597">Phosphoprotein</keyword>
<feature type="region of interest" description="Disordered" evidence="3">
    <location>
        <begin position="1065"/>
        <end position="1085"/>
    </location>
</feature>
<dbReference type="CDD" id="cd16922">
    <property type="entry name" value="HATPase_EvgS-ArcB-TorS-like"/>
    <property type="match status" value="1"/>
</dbReference>
<dbReference type="Gene3D" id="1.10.287.130">
    <property type="match status" value="1"/>
</dbReference>
<dbReference type="InterPro" id="IPR003661">
    <property type="entry name" value="HisK_dim/P_dom"/>
</dbReference>
<proteinExistence type="predicted"/>
<dbReference type="STRING" id="105231.A0A1Y1HL79"/>
<dbReference type="GO" id="GO:0005886">
    <property type="term" value="C:plasma membrane"/>
    <property type="evidence" value="ECO:0000318"/>
    <property type="project" value="GO_Central"/>
</dbReference>
<dbReference type="CDD" id="cd17546">
    <property type="entry name" value="REC_hyHK_CKI1_RcsC-like"/>
    <property type="match status" value="1"/>
</dbReference>
<evidence type="ECO:0000259" key="5">
    <source>
        <dbReference type="PROSITE" id="PS50109"/>
    </source>
</evidence>
<dbReference type="PROSITE" id="PS50109">
    <property type="entry name" value="HIS_KIN"/>
    <property type="match status" value="1"/>
</dbReference>
<dbReference type="InterPro" id="IPR036097">
    <property type="entry name" value="HisK_dim/P_sf"/>
</dbReference>
<feature type="region of interest" description="Disordered" evidence="3">
    <location>
        <begin position="872"/>
        <end position="914"/>
    </location>
</feature>
<dbReference type="AlphaFoldDB" id="A0A1Y1HL79"/>
<keyword evidence="4" id="KW-1133">Transmembrane helix</keyword>
<evidence type="ECO:0000256" key="2">
    <source>
        <dbReference type="PROSITE-ProRule" id="PRU00169"/>
    </source>
</evidence>
<sequence>MKKKAGTFGCVWEPRRILQWLTPAKKWRGKGASMYASGEEEDELPRSYSVLLMRLATMALLTVLLAGVAMMAFFFTHTASVKTIDILGKDIRADLLARTGDQLRALLETQSLCSTSLANALVDELSDAAAWDSAAFERMGRRLSIGSFVQYNEVMTGVGYCMTDGVGSYSLAGDASKPLGASPTFSTFFSNTSSARNVAPPSYFAIIDTATRHPVQLFRGFSNADCRAIQSFDFDAVMWDPSGSVLNLIPEALTGFPNLVRGSRFEYTGPRVGTHRGLATCLISLTTVSDFLAGLDLNKGTIYVTNGSVLMASSAGADAPSGGVSQFVIPEQSSIPIIRATAAFLRSVGSAGTTDNAAVDAVASFADVRLLGAEHFVQTQSFSYRGMRVTVVMAHPRRSLMGAVDRTATRTIVAVATCTAAVGLLGVFMVFLLTSPISNEIKLERELFRQLAAKRRAEAMSETKSRFMANMSHELRTPMASILGLLDLLLDDSLAPPQTRAVLQIRDCAASLLVILNDILDFSKVEAGKMDLESVPFDLIETLEDLVELMTVQSAQQGVELALDLPDTLGHTIGDPVRVRQIFTNLLSNAIKFTREGYVVIRGRPDGTRAGWLVFEVEDTGCGIPKTHVQSVFEAFVQVDLSTTRVYGGTGLGLTIVKSLVELMGGTITIEDKVGPGTLFRIRLCLEKETGPSNRTPFSGTSPGKTTSQLSDAQQNQSTDQNLGSLSTVHGNATPKRLVPFPGARALLLVRGAVGASLAARTLEEVGWTSLAVDSWEGALAALNRSEPTLAPGHQPDPEAFSPRKRSSLEDAHPFMSSDVEFSTSALATRISGESSRRGAFALILLDYALLPPGSDGVPDAPRGLAELRRALSGGSNAGDAETEKSSGERVAPTDRHAPSEQQPGSTEVSDLPRELLDTGAPRIVWLVDADVHESVRQALRTSVVGALVVQKPLFRSGVRRALQELVATCRAEEGSCPRGEAVSPLRTSAGISVAPEPPLADEPAVNLLLVTRDTNFRPDAFLVASSPRDAQPTAPETFEAPANSLKPEPELRSAALPVLERLGIEEKAGSKNGSPKNGSPRGRLSPEAQLAVDTFKSKGFRALVVEDTPVLRQLAQSILGKLNVRVTAVENGLLAVDAVVAANVDRSDGAQPFDFILMDCQMPVMDGYAAVRAIRAAEHERGIPREQRARILALTAHALVEDEAKCLAAGMDYYLTKPLNIGKLAVAVAQELPGT</sequence>
<reference evidence="7 8" key="1">
    <citation type="journal article" date="2014" name="Nat. Commun.">
        <title>Klebsormidium flaccidum genome reveals primary factors for plant terrestrial adaptation.</title>
        <authorList>
            <person name="Hori K."/>
            <person name="Maruyama F."/>
            <person name="Fujisawa T."/>
            <person name="Togashi T."/>
            <person name="Yamamoto N."/>
            <person name="Seo M."/>
            <person name="Sato S."/>
            <person name="Yamada T."/>
            <person name="Mori H."/>
            <person name="Tajima N."/>
            <person name="Moriyama T."/>
            <person name="Ikeuchi M."/>
            <person name="Watanabe M."/>
            <person name="Wada H."/>
            <person name="Kobayashi K."/>
            <person name="Saito M."/>
            <person name="Masuda T."/>
            <person name="Sasaki-Sekimoto Y."/>
            <person name="Mashiguchi K."/>
            <person name="Awai K."/>
            <person name="Shimojima M."/>
            <person name="Masuda S."/>
            <person name="Iwai M."/>
            <person name="Nobusawa T."/>
            <person name="Narise T."/>
            <person name="Kondo S."/>
            <person name="Saito H."/>
            <person name="Sato R."/>
            <person name="Murakawa M."/>
            <person name="Ihara Y."/>
            <person name="Oshima-Yamada Y."/>
            <person name="Ohtaka K."/>
            <person name="Satoh M."/>
            <person name="Sonobe K."/>
            <person name="Ishii M."/>
            <person name="Ohtani R."/>
            <person name="Kanamori-Sato M."/>
            <person name="Honoki R."/>
            <person name="Miyazaki D."/>
            <person name="Mochizuki H."/>
            <person name="Umetsu J."/>
            <person name="Higashi K."/>
            <person name="Shibata D."/>
            <person name="Kamiya Y."/>
            <person name="Sato N."/>
            <person name="Nakamura Y."/>
            <person name="Tabata S."/>
            <person name="Ida S."/>
            <person name="Kurokawa K."/>
            <person name="Ohta H."/>
        </authorList>
    </citation>
    <scope>NUCLEOTIDE SEQUENCE [LARGE SCALE GENOMIC DNA]</scope>
    <source>
        <strain evidence="7 8">NIES-2285</strain>
    </source>
</reference>
<dbReference type="GO" id="GO:0009927">
    <property type="term" value="F:histidine phosphotransfer kinase activity"/>
    <property type="evidence" value="ECO:0000318"/>
    <property type="project" value="GO_Central"/>
</dbReference>
<feature type="compositionally biased region" description="Basic and acidic residues" evidence="3">
    <location>
        <begin position="882"/>
        <end position="899"/>
    </location>
</feature>
<dbReference type="InterPro" id="IPR003594">
    <property type="entry name" value="HATPase_dom"/>
</dbReference>
<feature type="domain" description="Histidine kinase" evidence="5">
    <location>
        <begin position="470"/>
        <end position="688"/>
    </location>
</feature>
<dbReference type="SMART" id="SM00448">
    <property type="entry name" value="REC"/>
    <property type="match status" value="1"/>
</dbReference>
<dbReference type="InterPro" id="IPR011006">
    <property type="entry name" value="CheY-like_superfamily"/>
</dbReference>
<dbReference type="GO" id="GO:0000155">
    <property type="term" value="F:phosphorelay sensor kinase activity"/>
    <property type="evidence" value="ECO:0000318"/>
    <property type="project" value="GO_Central"/>
</dbReference>
<feature type="region of interest" description="Disordered" evidence="3">
    <location>
        <begin position="787"/>
        <end position="806"/>
    </location>
</feature>
<evidence type="ECO:0000313" key="8">
    <source>
        <dbReference type="Proteomes" id="UP000054558"/>
    </source>
</evidence>
<organism evidence="7 8">
    <name type="scientific">Klebsormidium nitens</name>
    <name type="common">Green alga</name>
    <name type="synonym">Ulothrix nitens</name>
    <dbReference type="NCBI Taxonomy" id="105231"/>
    <lineage>
        <taxon>Eukaryota</taxon>
        <taxon>Viridiplantae</taxon>
        <taxon>Streptophyta</taxon>
        <taxon>Klebsormidiophyceae</taxon>
        <taxon>Klebsormidiales</taxon>
        <taxon>Klebsormidiaceae</taxon>
        <taxon>Klebsormidium</taxon>
    </lineage>
</organism>
<dbReference type="SMART" id="SM00388">
    <property type="entry name" value="HisKA"/>
    <property type="match status" value="1"/>
</dbReference>
<feature type="modified residue" description="4-aspartylphosphate" evidence="2">
    <location>
        <position position="1160"/>
    </location>
</feature>
<dbReference type="InterPro" id="IPR036890">
    <property type="entry name" value="HATPase_C_sf"/>
</dbReference>
<dbReference type="SUPFAM" id="SSF55874">
    <property type="entry name" value="ATPase domain of HSP90 chaperone/DNA topoisomerase II/histidine kinase"/>
    <property type="match status" value="1"/>
</dbReference>
<protein>
    <submittedName>
        <fullName evidence="7">Signal transduction histidine kinase</fullName>
    </submittedName>
</protein>
<dbReference type="Gene3D" id="3.30.565.10">
    <property type="entry name" value="Histidine kinase-like ATPase, C-terminal domain"/>
    <property type="match status" value="1"/>
</dbReference>
<dbReference type="OrthoDB" id="10266508at2759"/>
<name>A0A1Y1HL79_KLENI</name>
<dbReference type="Pfam" id="PF02518">
    <property type="entry name" value="HATPase_c"/>
    <property type="match status" value="1"/>
</dbReference>
<gene>
    <name evidence="7" type="ORF">KFL_000290130</name>
</gene>
<dbReference type="FunFam" id="3.30.565.10:FF:000010">
    <property type="entry name" value="Sensor histidine kinase RcsC"/>
    <property type="match status" value="1"/>
</dbReference>